<evidence type="ECO:0008006" key="3">
    <source>
        <dbReference type="Google" id="ProtNLM"/>
    </source>
</evidence>
<evidence type="ECO:0000313" key="1">
    <source>
        <dbReference type="EMBL" id="PKR86495.1"/>
    </source>
</evidence>
<dbReference type="OrthoDB" id="9784774at2"/>
<dbReference type="InterPro" id="IPR001310">
    <property type="entry name" value="Histidine_triad_HIT"/>
</dbReference>
<evidence type="ECO:0000313" key="2">
    <source>
        <dbReference type="Proteomes" id="UP000233440"/>
    </source>
</evidence>
<dbReference type="InterPro" id="IPR036265">
    <property type="entry name" value="HIT-like_sf"/>
</dbReference>
<accession>A0A2N3LPI0</accession>
<dbReference type="Proteomes" id="UP000233440">
    <property type="component" value="Unassembled WGS sequence"/>
</dbReference>
<proteinExistence type="predicted"/>
<protein>
    <recommendedName>
        <fullName evidence="3">HIT family protein</fullName>
    </recommendedName>
</protein>
<dbReference type="PANTHER" id="PTHR46648:SF1">
    <property type="entry name" value="ADENOSINE 5'-MONOPHOSPHORAMIDASE HNT1"/>
    <property type="match status" value="1"/>
</dbReference>
<dbReference type="AlphaFoldDB" id="A0A2N3LPI0"/>
<dbReference type="EMBL" id="PIQO01000001">
    <property type="protein sequence ID" value="PKR86495.1"/>
    <property type="molecule type" value="Genomic_DNA"/>
</dbReference>
<comment type="caution">
    <text evidence="1">The sequence shown here is derived from an EMBL/GenBank/DDBJ whole genome shotgun (WGS) entry which is preliminary data.</text>
</comment>
<reference evidence="1 2" key="1">
    <citation type="submission" date="2017-11" db="EMBL/GenBank/DDBJ databases">
        <title>Bacillus camelliae sp. nov., isolated from pu'er tea.</title>
        <authorList>
            <person name="Niu L."/>
        </authorList>
    </citation>
    <scope>NUCLEOTIDE SEQUENCE [LARGE SCALE GENOMIC DNA]</scope>
    <source>
        <strain evidence="1 2">7578-1</strain>
    </source>
</reference>
<gene>
    <name evidence="1" type="ORF">CWO92_00020</name>
</gene>
<dbReference type="PANTHER" id="PTHR46648">
    <property type="entry name" value="HIT FAMILY PROTEIN 1"/>
    <property type="match status" value="1"/>
</dbReference>
<name>A0A2N3LPI0_9BACI</name>
<dbReference type="Gene3D" id="3.30.428.10">
    <property type="entry name" value="HIT-like"/>
    <property type="match status" value="1"/>
</dbReference>
<dbReference type="GO" id="GO:0009117">
    <property type="term" value="P:nucleotide metabolic process"/>
    <property type="evidence" value="ECO:0007669"/>
    <property type="project" value="TreeGrafter"/>
</dbReference>
<dbReference type="SUPFAM" id="SSF54197">
    <property type="entry name" value="HIT-like"/>
    <property type="match status" value="1"/>
</dbReference>
<sequence>MACFICEKHKGQINQPPGGYILEDEYWLVCHFPFQQAVLGQLVVESKRHFLDFSEMTLEEAQSYGVLMKRLYSALKQLKDYERIYSLMLLEGIPHFHVHLIPRDSNIRTKGIEFLSQNYSCDEEKACEFAIKMRKLLCK</sequence>
<organism evidence="1 2">
    <name type="scientific">Heyndrickxia camelliae</name>
    <dbReference type="NCBI Taxonomy" id="1707093"/>
    <lineage>
        <taxon>Bacteria</taxon>
        <taxon>Bacillati</taxon>
        <taxon>Bacillota</taxon>
        <taxon>Bacilli</taxon>
        <taxon>Bacillales</taxon>
        <taxon>Bacillaceae</taxon>
        <taxon>Heyndrickxia</taxon>
    </lineage>
</organism>
<dbReference type="RefSeq" id="WP_101352146.1">
    <property type="nucleotide sequence ID" value="NZ_PIQO01000001.1"/>
</dbReference>
<keyword evidence="2" id="KW-1185">Reference proteome</keyword>